<sequence length="339" mass="36602">MRRLFLALGLCILPLAAIAQTEAQLSVARVVDQHILPGYAALERETGALAALAQEDCRALSPDLRVAYGTAFDAWIRVSHLAFGPAEEENRLFSLSFWPDQRGMTPRSLLRLIEEEDPVIDSAEGFATVSIAARGFYALEFLLYDAQVMTAGSDAYRCALVQAVTADIHRTAAQINAAWLGDFADLMRSAGQNERFRSDAEALRALLGALGHGLEYTADLRLGRPLGTFDAPRPLRAEARRSGRSLRHVQLALQSLAEMAALITPARDGIGARIMPQFNAAIQRAQALDDPVFAGVSEPQGRLRIEDLQRRVRGADAAVQAVLAPALGVAAGFNAMDGD</sequence>
<evidence type="ECO:0000256" key="1">
    <source>
        <dbReference type="ARBA" id="ARBA00004196"/>
    </source>
</evidence>
<reference evidence="5 6" key="1">
    <citation type="submission" date="2018-04" db="EMBL/GenBank/DDBJ databases">
        <title>Pararhodobacter oceanense sp. nov., isolated from marine intertidal sediment.</title>
        <authorList>
            <person name="Wang X.-L."/>
            <person name="Du Z.-J."/>
        </authorList>
    </citation>
    <scope>NUCLEOTIDE SEQUENCE [LARGE SCALE GENOMIC DNA]</scope>
    <source>
        <strain evidence="5 6">AM505</strain>
    </source>
</reference>
<dbReference type="OrthoDB" id="5729110at2"/>
<dbReference type="InterPro" id="IPR018976">
    <property type="entry name" value="Imelysin-like"/>
</dbReference>
<evidence type="ECO:0000256" key="3">
    <source>
        <dbReference type="SAM" id="SignalP"/>
    </source>
</evidence>
<organism evidence="5 6">
    <name type="scientific">Pararhodobacter oceanensis</name>
    <dbReference type="NCBI Taxonomy" id="2172121"/>
    <lineage>
        <taxon>Bacteria</taxon>
        <taxon>Pseudomonadati</taxon>
        <taxon>Pseudomonadota</taxon>
        <taxon>Alphaproteobacteria</taxon>
        <taxon>Rhodobacterales</taxon>
        <taxon>Paracoccaceae</taxon>
        <taxon>Pararhodobacter</taxon>
    </lineage>
</organism>
<protein>
    <submittedName>
        <fullName evidence="5">Peptidase M75</fullName>
    </submittedName>
</protein>
<proteinExistence type="predicted"/>
<dbReference type="EMBL" id="QDKM01000013">
    <property type="protein sequence ID" value="PVH27434.1"/>
    <property type="molecule type" value="Genomic_DNA"/>
</dbReference>
<evidence type="ECO:0000313" key="5">
    <source>
        <dbReference type="EMBL" id="PVH27434.1"/>
    </source>
</evidence>
<accession>A0A2T8HPR8</accession>
<dbReference type="GO" id="GO:0030313">
    <property type="term" value="C:cell envelope"/>
    <property type="evidence" value="ECO:0007669"/>
    <property type="project" value="UniProtKB-SubCell"/>
</dbReference>
<comment type="caution">
    <text evidence="5">The sequence shown here is derived from an EMBL/GenBank/DDBJ whole genome shotgun (WGS) entry which is preliminary data.</text>
</comment>
<evidence type="ECO:0000313" key="6">
    <source>
        <dbReference type="Proteomes" id="UP000245911"/>
    </source>
</evidence>
<dbReference type="CDD" id="cd14659">
    <property type="entry name" value="Imelysin-like_IPPA"/>
    <property type="match status" value="1"/>
</dbReference>
<dbReference type="Gene3D" id="1.20.1420.20">
    <property type="entry name" value="M75 peptidase, HXXE motif"/>
    <property type="match status" value="1"/>
</dbReference>
<evidence type="ECO:0000256" key="2">
    <source>
        <dbReference type="ARBA" id="ARBA00022729"/>
    </source>
</evidence>
<dbReference type="Proteomes" id="UP000245911">
    <property type="component" value="Unassembled WGS sequence"/>
</dbReference>
<evidence type="ECO:0000259" key="4">
    <source>
        <dbReference type="Pfam" id="PF09375"/>
    </source>
</evidence>
<dbReference type="Pfam" id="PF09375">
    <property type="entry name" value="Peptidase_M75"/>
    <property type="match status" value="1"/>
</dbReference>
<dbReference type="AlphaFoldDB" id="A0A2T8HPR8"/>
<feature type="chain" id="PRO_5015737909" evidence="3">
    <location>
        <begin position="20"/>
        <end position="339"/>
    </location>
</feature>
<keyword evidence="6" id="KW-1185">Reference proteome</keyword>
<keyword evidence="2 3" id="KW-0732">Signal</keyword>
<dbReference type="InterPro" id="IPR034984">
    <property type="entry name" value="Imelysin-like_IPPA"/>
</dbReference>
<feature type="domain" description="Imelysin-like" evidence="4">
    <location>
        <begin position="35"/>
        <end position="314"/>
    </location>
</feature>
<name>A0A2T8HPR8_9RHOB</name>
<dbReference type="RefSeq" id="WP_116559839.1">
    <property type="nucleotide sequence ID" value="NZ_QDKM01000013.1"/>
</dbReference>
<gene>
    <name evidence="5" type="ORF">DDE20_17590</name>
</gene>
<feature type="signal peptide" evidence="3">
    <location>
        <begin position="1"/>
        <end position="19"/>
    </location>
</feature>
<comment type="subcellular location">
    <subcellularLocation>
        <location evidence="1">Cell envelope</location>
    </subcellularLocation>
</comment>
<dbReference type="InterPro" id="IPR038352">
    <property type="entry name" value="Imelysin_sf"/>
</dbReference>